<dbReference type="EC" id="2.4.1.-" evidence="7"/>
<dbReference type="PANTHER" id="PTHR48046:SF6">
    <property type="entry name" value="GLYCOSYLTRANSFERASE"/>
    <property type="match status" value="1"/>
</dbReference>
<dbReference type="CDD" id="cd03784">
    <property type="entry name" value="GT1_Gtf-like"/>
    <property type="match status" value="1"/>
</dbReference>
<accession>A0AAV0NAL5</accession>
<dbReference type="SUPFAM" id="SSF53756">
    <property type="entry name" value="UDP-Glycosyltransferase/glycogen phosphorylase"/>
    <property type="match status" value="1"/>
</dbReference>
<comment type="caution">
    <text evidence="8">The sequence shown here is derived from an EMBL/GenBank/DDBJ whole genome shotgun (WGS) entry which is preliminary data.</text>
</comment>
<dbReference type="FunFam" id="3.40.50.2000:FF:000054">
    <property type="entry name" value="Glycosyltransferase"/>
    <property type="match status" value="1"/>
</dbReference>
<dbReference type="PANTHER" id="PTHR48046">
    <property type="entry name" value="UDP-GLYCOSYLTRANSFERASE 72E1"/>
    <property type="match status" value="1"/>
</dbReference>
<gene>
    <name evidence="8" type="ORF">LITE_LOCUS32394</name>
</gene>
<dbReference type="FunFam" id="3.40.50.2000:FF:000051">
    <property type="entry name" value="Glycosyltransferase"/>
    <property type="match status" value="1"/>
</dbReference>
<evidence type="ECO:0000256" key="4">
    <source>
        <dbReference type="ARBA" id="ARBA00022679"/>
    </source>
</evidence>
<keyword evidence="3 6" id="KW-0328">Glycosyltransferase</keyword>
<comment type="pathway">
    <text evidence="1">Pigment biosynthesis; anthocyanin biosynthesis.</text>
</comment>
<keyword evidence="9" id="KW-1185">Reference proteome</keyword>
<sequence length="472" mass="51094">MARKPNVVIFPSPGMGHLIPLVELSKKLVVAHDLSITLIVPSLGPPSKAQTQVLKSLSSGSINHILLPPTNPSDFPAGTRAETLICLTVAQAVPALRDELKLLVETSGKPVALVADFFCTDTFDVAKEFDVPSYLAVLTNAMTLSMLLDLPRLDEEVSGEYGDMDSPIRFPGCRVDVLGSDLPDPVLDRKDEAYKWFMHNMRRTNLAEGFIVNSFTELEGETIQFLQENVVSENKPIYPIGPIFQSGRSNDSADPSGCLKWLDTKPTGSVVFVSFGSGGTLSSEQLKELALGLETSQQNFLWVVRSPNDAAANASYFNSRSGSNPLDFLPEGFVERTKGRGLVVPSWAPQMQVLSHVATGGFVSHCGWNSTVESIVNGVPLIAWPLYAEQRMNAVLLEKDFEIALRPKAGGNGVIGREEIARVVKGLMQGEEGAAVRERMAKLKVAAAEAVKEEGSSTKSLGELVSKWKKGN</sequence>
<dbReference type="Gene3D" id="3.40.50.2000">
    <property type="entry name" value="Glycogen Phosphorylase B"/>
    <property type="match status" value="2"/>
</dbReference>
<dbReference type="InterPro" id="IPR002213">
    <property type="entry name" value="UDP_glucos_trans"/>
</dbReference>
<organism evidence="8 9">
    <name type="scientific">Linum tenue</name>
    <dbReference type="NCBI Taxonomy" id="586396"/>
    <lineage>
        <taxon>Eukaryota</taxon>
        <taxon>Viridiplantae</taxon>
        <taxon>Streptophyta</taxon>
        <taxon>Embryophyta</taxon>
        <taxon>Tracheophyta</taxon>
        <taxon>Spermatophyta</taxon>
        <taxon>Magnoliopsida</taxon>
        <taxon>eudicotyledons</taxon>
        <taxon>Gunneridae</taxon>
        <taxon>Pentapetalae</taxon>
        <taxon>rosids</taxon>
        <taxon>fabids</taxon>
        <taxon>Malpighiales</taxon>
        <taxon>Linaceae</taxon>
        <taxon>Linum</taxon>
    </lineage>
</organism>
<evidence type="ECO:0000256" key="7">
    <source>
        <dbReference type="RuleBase" id="RU362057"/>
    </source>
</evidence>
<dbReference type="EMBL" id="CAMGYJ010000008">
    <property type="protein sequence ID" value="CAI0455580.1"/>
    <property type="molecule type" value="Genomic_DNA"/>
</dbReference>
<evidence type="ECO:0000256" key="6">
    <source>
        <dbReference type="RuleBase" id="RU003718"/>
    </source>
</evidence>
<comment type="similarity">
    <text evidence="2 6">Belongs to the UDP-glycosyltransferase family.</text>
</comment>
<evidence type="ECO:0000256" key="5">
    <source>
        <dbReference type="ARBA" id="ARBA00047606"/>
    </source>
</evidence>
<dbReference type="PROSITE" id="PS00375">
    <property type="entry name" value="UDPGT"/>
    <property type="match status" value="1"/>
</dbReference>
<protein>
    <recommendedName>
        <fullName evidence="7">Glycosyltransferase</fullName>
        <ecNumber evidence="7">2.4.1.-</ecNumber>
    </recommendedName>
</protein>
<reference evidence="8" key="1">
    <citation type="submission" date="2022-08" db="EMBL/GenBank/DDBJ databases">
        <authorList>
            <person name="Gutierrez-Valencia J."/>
        </authorList>
    </citation>
    <scope>NUCLEOTIDE SEQUENCE</scope>
</reference>
<proteinExistence type="inferred from homology"/>
<dbReference type="InterPro" id="IPR035595">
    <property type="entry name" value="UDP_glycos_trans_CS"/>
</dbReference>
<comment type="catalytic activity">
    <reaction evidence="5">
        <text>an anthocyanidin + UDP-alpha-D-glucose + H(+) = an anthocyanidin 3-O-beta-D-glucoside + UDP</text>
        <dbReference type="Rhea" id="RHEA:20093"/>
        <dbReference type="ChEBI" id="CHEBI:15378"/>
        <dbReference type="ChEBI" id="CHEBI:16307"/>
        <dbReference type="ChEBI" id="CHEBI:58223"/>
        <dbReference type="ChEBI" id="CHEBI:58885"/>
        <dbReference type="ChEBI" id="CHEBI:143576"/>
        <dbReference type="EC" id="2.4.1.115"/>
    </reaction>
</comment>
<keyword evidence="4 6" id="KW-0808">Transferase</keyword>
<dbReference type="AlphaFoldDB" id="A0AAV0NAL5"/>
<evidence type="ECO:0000313" key="8">
    <source>
        <dbReference type="EMBL" id="CAI0455580.1"/>
    </source>
</evidence>
<evidence type="ECO:0000256" key="2">
    <source>
        <dbReference type="ARBA" id="ARBA00009995"/>
    </source>
</evidence>
<dbReference type="Pfam" id="PF00201">
    <property type="entry name" value="UDPGT"/>
    <property type="match status" value="1"/>
</dbReference>
<name>A0AAV0NAL5_9ROSI</name>
<dbReference type="GO" id="GO:0047213">
    <property type="term" value="F:anthocyanidin 3-O-glucosyltransferase activity"/>
    <property type="evidence" value="ECO:0007669"/>
    <property type="project" value="UniProtKB-EC"/>
</dbReference>
<evidence type="ECO:0000256" key="3">
    <source>
        <dbReference type="ARBA" id="ARBA00022676"/>
    </source>
</evidence>
<dbReference type="Proteomes" id="UP001154282">
    <property type="component" value="Unassembled WGS sequence"/>
</dbReference>
<evidence type="ECO:0000256" key="1">
    <source>
        <dbReference type="ARBA" id="ARBA00004935"/>
    </source>
</evidence>
<evidence type="ECO:0000313" key="9">
    <source>
        <dbReference type="Proteomes" id="UP001154282"/>
    </source>
</evidence>